<evidence type="ECO:0000256" key="1">
    <source>
        <dbReference type="SAM" id="MobiDB-lite"/>
    </source>
</evidence>
<feature type="region of interest" description="Disordered" evidence="1">
    <location>
        <begin position="1"/>
        <end position="31"/>
    </location>
</feature>
<proteinExistence type="predicted"/>
<organism evidence="2 3">
    <name type="scientific">Pedobacter aquae</name>
    <dbReference type="NCBI Taxonomy" id="2605747"/>
    <lineage>
        <taxon>Bacteria</taxon>
        <taxon>Pseudomonadati</taxon>
        <taxon>Bacteroidota</taxon>
        <taxon>Sphingobacteriia</taxon>
        <taxon>Sphingobacteriales</taxon>
        <taxon>Sphingobacteriaceae</taxon>
        <taxon>Pedobacter</taxon>
    </lineage>
</organism>
<evidence type="ECO:0000313" key="2">
    <source>
        <dbReference type="EMBL" id="QEK50675.1"/>
    </source>
</evidence>
<protein>
    <submittedName>
        <fullName evidence="2">Uncharacterized protein</fullName>
    </submittedName>
</protein>
<dbReference type="Proteomes" id="UP000323653">
    <property type="component" value="Chromosome"/>
</dbReference>
<accession>A0A5C0VD72</accession>
<evidence type="ECO:0000313" key="3">
    <source>
        <dbReference type="Proteomes" id="UP000323653"/>
    </source>
</evidence>
<dbReference type="KEGG" id="pej:FYC62_02600"/>
<sequence>MKRFSQKPTDCMSTGAVTQSNQAVSSKNSSWVKKEASSGRFTGMSEDLESVPPLYIPGYKSRG</sequence>
<gene>
    <name evidence="2" type="ORF">FYC62_02600</name>
</gene>
<dbReference type="EMBL" id="CP043329">
    <property type="protein sequence ID" value="QEK50675.1"/>
    <property type="molecule type" value="Genomic_DNA"/>
</dbReference>
<keyword evidence="3" id="KW-1185">Reference proteome</keyword>
<dbReference type="AlphaFoldDB" id="A0A5C0VD72"/>
<name>A0A5C0VD72_9SPHI</name>
<reference evidence="2 3" key="1">
    <citation type="submission" date="2019-08" db="EMBL/GenBank/DDBJ databases">
        <title>Pedobacter sp. nov., isolated from Han river, South Korea.</title>
        <authorList>
            <person name="Lee D.-H."/>
            <person name="Kim Y.-S."/>
            <person name="Hwang E.-M."/>
            <person name="Le Tran T.C."/>
            <person name="Cha C.-J."/>
        </authorList>
    </citation>
    <scope>NUCLEOTIDE SEQUENCE [LARGE SCALE GENOMIC DNA]</scope>
    <source>
        <strain evidence="2 3">CJ43</strain>
    </source>
</reference>